<dbReference type="Proteomes" id="UP000597762">
    <property type="component" value="Unassembled WGS sequence"/>
</dbReference>
<evidence type="ECO:0000256" key="1">
    <source>
        <dbReference type="PROSITE-ProRule" id="PRU00042"/>
    </source>
</evidence>
<feature type="domain" description="C2H2-type" evidence="2">
    <location>
        <begin position="106"/>
        <end position="129"/>
    </location>
</feature>
<protein>
    <recommendedName>
        <fullName evidence="2">C2H2-type domain-containing protein</fullName>
    </recommendedName>
</protein>
<keyword evidence="4" id="KW-1185">Reference proteome</keyword>
<dbReference type="SMART" id="SM00355">
    <property type="entry name" value="ZnF_C2H2"/>
    <property type="match status" value="2"/>
</dbReference>
<dbReference type="InterPro" id="IPR013087">
    <property type="entry name" value="Znf_C2H2_type"/>
</dbReference>
<dbReference type="AlphaFoldDB" id="A0A812EEC8"/>
<keyword evidence="1" id="KW-0862">Zinc</keyword>
<evidence type="ECO:0000313" key="3">
    <source>
        <dbReference type="EMBL" id="CAE1320509.1"/>
    </source>
</evidence>
<evidence type="ECO:0000259" key="2">
    <source>
        <dbReference type="PROSITE" id="PS50157"/>
    </source>
</evidence>
<dbReference type="SUPFAM" id="SSF57667">
    <property type="entry name" value="beta-beta-alpha zinc fingers"/>
    <property type="match status" value="1"/>
</dbReference>
<keyword evidence="1" id="KW-0479">Metal-binding</keyword>
<dbReference type="Gene3D" id="3.30.160.60">
    <property type="entry name" value="Classic Zinc Finger"/>
    <property type="match status" value="1"/>
</dbReference>
<dbReference type="Pfam" id="PF00096">
    <property type="entry name" value="zf-C2H2"/>
    <property type="match status" value="1"/>
</dbReference>
<organism evidence="3 4">
    <name type="scientific">Acanthosepion pharaonis</name>
    <name type="common">Pharaoh cuttlefish</name>
    <name type="synonym">Sepia pharaonis</name>
    <dbReference type="NCBI Taxonomy" id="158019"/>
    <lineage>
        <taxon>Eukaryota</taxon>
        <taxon>Metazoa</taxon>
        <taxon>Spiralia</taxon>
        <taxon>Lophotrochozoa</taxon>
        <taxon>Mollusca</taxon>
        <taxon>Cephalopoda</taxon>
        <taxon>Coleoidea</taxon>
        <taxon>Decapodiformes</taxon>
        <taxon>Sepiida</taxon>
        <taxon>Sepiina</taxon>
        <taxon>Sepiidae</taxon>
        <taxon>Acanthosepion</taxon>
    </lineage>
</organism>
<evidence type="ECO:0000313" key="4">
    <source>
        <dbReference type="Proteomes" id="UP000597762"/>
    </source>
</evidence>
<reference evidence="3" key="1">
    <citation type="submission" date="2021-01" db="EMBL/GenBank/DDBJ databases">
        <authorList>
            <person name="Li R."/>
            <person name="Bekaert M."/>
        </authorList>
    </citation>
    <scope>NUCLEOTIDE SEQUENCE</scope>
    <source>
        <strain evidence="3">Farmed</strain>
    </source>
</reference>
<dbReference type="GO" id="GO:0008270">
    <property type="term" value="F:zinc ion binding"/>
    <property type="evidence" value="ECO:0007669"/>
    <property type="project" value="UniProtKB-KW"/>
</dbReference>
<proteinExistence type="predicted"/>
<dbReference type="InterPro" id="IPR036236">
    <property type="entry name" value="Znf_C2H2_sf"/>
</dbReference>
<keyword evidence="1" id="KW-0863">Zinc-finger</keyword>
<comment type="caution">
    <text evidence="3">The sequence shown here is derived from an EMBL/GenBank/DDBJ whole genome shotgun (WGS) entry which is preliminary data.</text>
</comment>
<dbReference type="EMBL" id="CAHIKZ030005176">
    <property type="protein sequence ID" value="CAE1320509.1"/>
    <property type="molecule type" value="Genomic_DNA"/>
</dbReference>
<gene>
    <name evidence="3" type="ORF">SPHA_70761</name>
</gene>
<dbReference type="OrthoDB" id="6077919at2759"/>
<name>A0A812EEC8_ACAPH</name>
<dbReference type="PROSITE" id="PS50157">
    <property type="entry name" value="ZINC_FINGER_C2H2_2"/>
    <property type="match status" value="1"/>
</dbReference>
<accession>A0A812EEC8</accession>
<dbReference type="PROSITE" id="PS00028">
    <property type="entry name" value="ZINC_FINGER_C2H2_1"/>
    <property type="match status" value="2"/>
</dbReference>
<sequence length="163" mass="18105">MPNHTPSSSVVSGVVGCLPLAPSIDCQRKSTCDLITNNILQSRTSEAANNFVIEVYNLDKVKSRPRDRGTSGKMDTFICGLCNKVYHRLLDILEHKLQHVSPTSKVGCGVCGAFFSRQVSLKEHYRRQHKIFLGKNSSTEYVDGTRTAEDTTAMCGCFEWQST</sequence>